<proteinExistence type="predicted"/>
<dbReference type="WBParaSite" id="SVE_1944500.1">
    <property type="protein sequence ID" value="SVE_1944500.1"/>
    <property type="gene ID" value="SVE_1944500"/>
</dbReference>
<sequence>MKFLLIGLLAVLSISNASGYRKPNVRNEVEDIDLLKPLNDATPDDYDSFNVKPLENRDHSSLKSVKFATIKSTMATRPTIRTTTPIPRTIKTKVVGEGQIPVRAGGNGYNGMAYMQSLPRAGRFYEHYPYNKLPRAYQLRPDLYYVYPREFQNAVYRYPYEKLPYSLLTWHQQQQAANNAYNQYASQYYGAYNNQQYQGQSQGGYVPEDASVTEKTVEPKFNDNFEHEDFEKLAAEAAEEKNLEKTATTAKTTESFFDEDIETREPH</sequence>
<keyword evidence="2" id="KW-0732">Signal</keyword>
<reference evidence="4" key="2">
    <citation type="submission" date="2015-08" db="UniProtKB">
        <authorList>
            <consortium name="WormBaseParasite"/>
        </authorList>
    </citation>
    <scope>IDENTIFICATION</scope>
</reference>
<evidence type="ECO:0000256" key="2">
    <source>
        <dbReference type="SAM" id="SignalP"/>
    </source>
</evidence>
<feature type="region of interest" description="Disordered" evidence="1">
    <location>
        <begin position="241"/>
        <end position="267"/>
    </location>
</feature>
<dbReference type="AlphaFoldDB" id="A0A0K0G3Y6"/>
<feature type="signal peptide" evidence="2">
    <location>
        <begin position="1"/>
        <end position="19"/>
    </location>
</feature>
<feature type="chain" id="PRO_5005330476" evidence="2">
    <location>
        <begin position="20"/>
        <end position="267"/>
    </location>
</feature>
<accession>A0A0K0G3Y6</accession>
<feature type="compositionally biased region" description="Low complexity" evidence="1">
    <location>
        <begin position="245"/>
        <end position="254"/>
    </location>
</feature>
<organism evidence="3 4">
    <name type="scientific">Strongyloides venezuelensis</name>
    <name type="common">Threadworm</name>
    <dbReference type="NCBI Taxonomy" id="75913"/>
    <lineage>
        <taxon>Eukaryota</taxon>
        <taxon>Metazoa</taxon>
        <taxon>Ecdysozoa</taxon>
        <taxon>Nematoda</taxon>
        <taxon>Chromadorea</taxon>
        <taxon>Rhabditida</taxon>
        <taxon>Tylenchina</taxon>
        <taxon>Panagrolaimomorpha</taxon>
        <taxon>Strongyloidoidea</taxon>
        <taxon>Strongyloididae</taxon>
        <taxon>Strongyloides</taxon>
    </lineage>
</organism>
<feature type="compositionally biased region" description="Acidic residues" evidence="1">
    <location>
        <begin position="256"/>
        <end position="267"/>
    </location>
</feature>
<name>A0A0K0G3Y6_STRVS</name>
<dbReference type="Proteomes" id="UP000035680">
    <property type="component" value="Unassembled WGS sequence"/>
</dbReference>
<reference evidence="3" key="1">
    <citation type="submission" date="2014-07" db="EMBL/GenBank/DDBJ databases">
        <authorList>
            <person name="Martin A.A"/>
            <person name="De Silva N."/>
        </authorList>
    </citation>
    <scope>NUCLEOTIDE SEQUENCE</scope>
</reference>
<protein>
    <submittedName>
        <fullName evidence="4">Conserved secreted protein</fullName>
    </submittedName>
</protein>
<keyword evidence="3" id="KW-1185">Reference proteome</keyword>
<evidence type="ECO:0000313" key="4">
    <source>
        <dbReference type="WBParaSite" id="SVE_1944500.1"/>
    </source>
</evidence>
<evidence type="ECO:0000313" key="3">
    <source>
        <dbReference type="Proteomes" id="UP000035680"/>
    </source>
</evidence>
<evidence type="ECO:0000256" key="1">
    <source>
        <dbReference type="SAM" id="MobiDB-lite"/>
    </source>
</evidence>